<dbReference type="Gene3D" id="3.90.950.10">
    <property type="match status" value="1"/>
</dbReference>
<comment type="caution">
    <text evidence="3">The sequence shown here is derived from an EMBL/GenBank/DDBJ whole genome shotgun (WGS) entry which is preliminary data.</text>
</comment>
<dbReference type="GO" id="GO:0047429">
    <property type="term" value="F:nucleoside triphosphate diphosphatase activity"/>
    <property type="evidence" value="ECO:0007669"/>
    <property type="project" value="InterPro"/>
</dbReference>
<dbReference type="AlphaFoldDB" id="A0AAW1QXR0"/>
<gene>
    <name evidence="3" type="ORF">WJX74_003378</name>
</gene>
<dbReference type="NCBIfam" id="TIGR00172">
    <property type="entry name" value="maf"/>
    <property type="match status" value="1"/>
</dbReference>
<dbReference type="EMBL" id="JALJOS010000021">
    <property type="protein sequence ID" value="KAK9826257.1"/>
    <property type="molecule type" value="Genomic_DNA"/>
</dbReference>
<keyword evidence="4" id="KW-1185">Reference proteome</keyword>
<dbReference type="HAMAP" id="MF_00528">
    <property type="entry name" value="Maf"/>
    <property type="match status" value="1"/>
</dbReference>
<dbReference type="InterPro" id="IPR003697">
    <property type="entry name" value="Maf-like"/>
</dbReference>
<evidence type="ECO:0000313" key="3">
    <source>
        <dbReference type="EMBL" id="KAK9826257.1"/>
    </source>
</evidence>
<dbReference type="SUPFAM" id="SSF52972">
    <property type="entry name" value="ITPase-like"/>
    <property type="match status" value="1"/>
</dbReference>
<organism evidence="3 4">
    <name type="scientific">Apatococcus lobatus</name>
    <dbReference type="NCBI Taxonomy" id="904363"/>
    <lineage>
        <taxon>Eukaryota</taxon>
        <taxon>Viridiplantae</taxon>
        <taxon>Chlorophyta</taxon>
        <taxon>core chlorophytes</taxon>
        <taxon>Trebouxiophyceae</taxon>
        <taxon>Chlorellales</taxon>
        <taxon>Chlorellaceae</taxon>
        <taxon>Apatococcus</taxon>
    </lineage>
</organism>
<comment type="cofactor">
    <cofactor evidence="1">
        <name>a divalent metal cation</name>
        <dbReference type="ChEBI" id="CHEBI:60240"/>
    </cofactor>
</comment>
<evidence type="ECO:0000313" key="4">
    <source>
        <dbReference type="Proteomes" id="UP001438707"/>
    </source>
</evidence>
<dbReference type="PANTHER" id="PTHR43213:SF5">
    <property type="entry name" value="BIFUNCTIONAL DTTP_UTP PYROPHOSPHATASE_METHYLTRANSFERASE PROTEIN-RELATED"/>
    <property type="match status" value="1"/>
</dbReference>
<protein>
    <submittedName>
        <fullName evidence="3">Uncharacterized protein</fullName>
    </submittedName>
</protein>
<name>A0AAW1QXR0_9CHLO</name>
<reference evidence="3 4" key="1">
    <citation type="journal article" date="2024" name="Nat. Commun.">
        <title>Phylogenomics reveals the evolutionary origins of lichenization in chlorophyte algae.</title>
        <authorList>
            <person name="Puginier C."/>
            <person name="Libourel C."/>
            <person name="Otte J."/>
            <person name="Skaloud P."/>
            <person name="Haon M."/>
            <person name="Grisel S."/>
            <person name="Petersen M."/>
            <person name="Berrin J.G."/>
            <person name="Delaux P.M."/>
            <person name="Dal Grande F."/>
            <person name="Keller J."/>
        </authorList>
    </citation>
    <scope>NUCLEOTIDE SEQUENCE [LARGE SCALE GENOMIC DNA]</scope>
    <source>
        <strain evidence="3 4">SAG 2145</strain>
    </source>
</reference>
<evidence type="ECO:0000256" key="2">
    <source>
        <dbReference type="ARBA" id="ARBA00022801"/>
    </source>
</evidence>
<dbReference type="Proteomes" id="UP001438707">
    <property type="component" value="Unassembled WGS sequence"/>
</dbReference>
<evidence type="ECO:0000256" key="1">
    <source>
        <dbReference type="ARBA" id="ARBA00001968"/>
    </source>
</evidence>
<dbReference type="InterPro" id="IPR029001">
    <property type="entry name" value="ITPase-like_fam"/>
</dbReference>
<dbReference type="Pfam" id="PF02545">
    <property type="entry name" value="Maf"/>
    <property type="match status" value="1"/>
</dbReference>
<proteinExistence type="inferred from homology"/>
<dbReference type="PANTHER" id="PTHR43213">
    <property type="entry name" value="BIFUNCTIONAL DTTP/UTP PYROPHOSPHATASE/METHYLTRANSFERASE PROTEIN-RELATED"/>
    <property type="match status" value="1"/>
</dbReference>
<keyword evidence="2" id="KW-0378">Hydrolase</keyword>
<sequence length="219" mass="23085">MLLEHLPALAKTKIVLASASPRRHELLQLLGLKPEVIPSKFEENLSKDLFSKAAEYAVATAKGKALDVTQLLATQGKAVDLIIGADTIVEHDSEILEKPANADDAARMLGKLSGNKHLVHTGMVLVVPSSNPGVEGPLMSSASVTTAVQFDELSNDTISAYIASGHPFGKAGSYGIQGPAATFVKHIDGDFFNVMGFPLNAFANEVSDLIAAGHLKLMS</sequence>
<dbReference type="PIRSF" id="PIRSF006305">
    <property type="entry name" value="Maf"/>
    <property type="match status" value="1"/>
</dbReference>
<dbReference type="CDD" id="cd00555">
    <property type="entry name" value="Maf"/>
    <property type="match status" value="1"/>
</dbReference>
<accession>A0AAW1QXR0</accession>